<dbReference type="AlphaFoldDB" id="A0AA40C5Y0"/>
<keyword evidence="5" id="KW-0472">Membrane</keyword>
<keyword evidence="2" id="KW-0521">NADP</keyword>
<dbReference type="SUPFAM" id="SSF51735">
    <property type="entry name" value="NAD(P)-binding Rossmann-fold domains"/>
    <property type="match status" value="1"/>
</dbReference>
<evidence type="ECO:0000256" key="3">
    <source>
        <dbReference type="ARBA" id="ARBA00023002"/>
    </source>
</evidence>
<evidence type="ECO:0000256" key="2">
    <source>
        <dbReference type="ARBA" id="ARBA00022857"/>
    </source>
</evidence>
<dbReference type="PRINTS" id="PR00080">
    <property type="entry name" value="SDRFAMILY"/>
</dbReference>
<feature type="transmembrane region" description="Helical" evidence="5">
    <location>
        <begin position="129"/>
        <end position="149"/>
    </location>
</feature>
<evidence type="ECO:0008006" key="8">
    <source>
        <dbReference type="Google" id="ProtNLM"/>
    </source>
</evidence>
<keyword evidence="7" id="KW-1185">Reference proteome</keyword>
<evidence type="ECO:0000313" key="6">
    <source>
        <dbReference type="EMBL" id="KAK0625894.1"/>
    </source>
</evidence>
<dbReference type="Proteomes" id="UP001175000">
    <property type="component" value="Unassembled WGS sequence"/>
</dbReference>
<dbReference type="GO" id="GO:0016491">
    <property type="term" value="F:oxidoreductase activity"/>
    <property type="evidence" value="ECO:0007669"/>
    <property type="project" value="UniProtKB-KW"/>
</dbReference>
<feature type="non-terminal residue" evidence="6">
    <location>
        <position position="1"/>
    </location>
</feature>
<organism evidence="6 7">
    <name type="scientific">Immersiella caudata</name>
    <dbReference type="NCBI Taxonomy" id="314043"/>
    <lineage>
        <taxon>Eukaryota</taxon>
        <taxon>Fungi</taxon>
        <taxon>Dikarya</taxon>
        <taxon>Ascomycota</taxon>
        <taxon>Pezizomycotina</taxon>
        <taxon>Sordariomycetes</taxon>
        <taxon>Sordariomycetidae</taxon>
        <taxon>Sordariales</taxon>
        <taxon>Lasiosphaeriaceae</taxon>
        <taxon>Immersiella</taxon>
    </lineage>
</organism>
<keyword evidence="5" id="KW-0812">Transmembrane</keyword>
<name>A0AA40C5Y0_9PEZI</name>
<proteinExistence type="inferred from homology"/>
<keyword evidence="5" id="KW-1133">Transmembrane helix</keyword>
<reference evidence="6" key="1">
    <citation type="submission" date="2023-06" db="EMBL/GenBank/DDBJ databases">
        <title>Genome-scale phylogeny and comparative genomics of the fungal order Sordariales.</title>
        <authorList>
            <consortium name="Lawrence Berkeley National Laboratory"/>
            <person name="Hensen N."/>
            <person name="Bonometti L."/>
            <person name="Westerberg I."/>
            <person name="Brannstrom I.O."/>
            <person name="Guillou S."/>
            <person name="Cros-Aarteil S."/>
            <person name="Calhoun S."/>
            <person name="Haridas S."/>
            <person name="Kuo A."/>
            <person name="Mondo S."/>
            <person name="Pangilinan J."/>
            <person name="Riley R."/>
            <person name="Labutti K."/>
            <person name="Andreopoulos B."/>
            <person name="Lipzen A."/>
            <person name="Chen C."/>
            <person name="Yanf M."/>
            <person name="Daum C."/>
            <person name="Ng V."/>
            <person name="Clum A."/>
            <person name="Steindorff A."/>
            <person name="Ohm R."/>
            <person name="Martin F."/>
            <person name="Silar P."/>
            <person name="Natvig D."/>
            <person name="Lalanne C."/>
            <person name="Gautier V."/>
            <person name="Ament-Velasquez S.L."/>
            <person name="Kruys A."/>
            <person name="Hutchinson M.I."/>
            <person name="Powell A.J."/>
            <person name="Barry K."/>
            <person name="Miller A.N."/>
            <person name="Grigoriev I.V."/>
            <person name="Debuchy R."/>
            <person name="Gladieux P."/>
            <person name="Thoren M.H."/>
            <person name="Johannesson H."/>
        </authorList>
    </citation>
    <scope>NUCLEOTIDE SEQUENCE</scope>
    <source>
        <strain evidence="6">CBS 606.72</strain>
    </source>
</reference>
<dbReference type="EMBL" id="JAULSU010000002">
    <property type="protein sequence ID" value="KAK0625894.1"/>
    <property type="molecule type" value="Genomic_DNA"/>
</dbReference>
<dbReference type="PROSITE" id="PS00061">
    <property type="entry name" value="ADH_SHORT"/>
    <property type="match status" value="1"/>
</dbReference>
<gene>
    <name evidence="6" type="ORF">B0T14DRAFT_411945</name>
</gene>
<accession>A0AA40C5Y0</accession>
<dbReference type="InterPro" id="IPR002347">
    <property type="entry name" value="SDR_fam"/>
</dbReference>
<evidence type="ECO:0000313" key="7">
    <source>
        <dbReference type="Proteomes" id="UP001175000"/>
    </source>
</evidence>
<keyword evidence="3" id="KW-0560">Oxidoreductase</keyword>
<evidence type="ECO:0000256" key="1">
    <source>
        <dbReference type="ARBA" id="ARBA00006484"/>
    </source>
</evidence>
<dbReference type="PANTHER" id="PTHR43976:SF16">
    <property type="entry name" value="SHORT-CHAIN DEHYDROGENASE_REDUCTASE FAMILY PROTEIN"/>
    <property type="match status" value="1"/>
</dbReference>
<dbReference type="InterPro" id="IPR036291">
    <property type="entry name" value="NAD(P)-bd_dom_sf"/>
</dbReference>
<comment type="caution">
    <text evidence="6">The sequence shown here is derived from an EMBL/GenBank/DDBJ whole genome shotgun (WGS) entry which is preliminary data.</text>
</comment>
<dbReference type="InterPro" id="IPR051911">
    <property type="entry name" value="SDR_oxidoreductase"/>
</dbReference>
<sequence>VWLITGATTGLGLSLLHTLSSPPSSASLIIATGRNITARFPHPIPPNTTLLDLDVTSPLPTIASTISTALAIHGRIDVLVNNAGISRMGVCEEMGEEMLREIFEVNLFGAVKVTRAVVRHMRERREGTVVFVGAGMGWVGLPFLGGYSMSKGALTMFAETLQKEITPLGLRTVIFEPGGFDSDLTVTREGETFAQPPEAKEYVELFDKVYGSGGIPPSQGDVNKLPQAIVGVIKGEGLATGKPFPVRVILGPDALDAIRQKCNEQLQLMDEWEDVSLSVMHEG</sequence>
<evidence type="ECO:0000256" key="5">
    <source>
        <dbReference type="SAM" id="Phobius"/>
    </source>
</evidence>
<protein>
    <recommendedName>
        <fullName evidence="8">NAD(P)-binding protein</fullName>
    </recommendedName>
</protein>
<dbReference type="Pfam" id="PF00106">
    <property type="entry name" value="adh_short"/>
    <property type="match status" value="1"/>
</dbReference>
<feature type="non-terminal residue" evidence="6">
    <location>
        <position position="283"/>
    </location>
</feature>
<dbReference type="InterPro" id="IPR020904">
    <property type="entry name" value="Sc_DH/Rdtase_CS"/>
</dbReference>
<dbReference type="Gene3D" id="3.40.50.720">
    <property type="entry name" value="NAD(P)-binding Rossmann-like Domain"/>
    <property type="match status" value="1"/>
</dbReference>
<comment type="similarity">
    <text evidence="1 4">Belongs to the short-chain dehydrogenases/reductases (SDR) family.</text>
</comment>
<dbReference type="PANTHER" id="PTHR43976">
    <property type="entry name" value="SHORT CHAIN DEHYDROGENASE"/>
    <property type="match status" value="1"/>
</dbReference>
<dbReference type="PRINTS" id="PR00081">
    <property type="entry name" value="GDHRDH"/>
</dbReference>
<evidence type="ECO:0000256" key="4">
    <source>
        <dbReference type="RuleBase" id="RU000363"/>
    </source>
</evidence>